<evidence type="ECO:0000256" key="6">
    <source>
        <dbReference type="PIRSR" id="PIRSR623088-2"/>
    </source>
</evidence>
<dbReference type="GO" id="GO:0007165">
    <property type="term" value="P:signal transduction"/>
    <property type="evidence" value="ECO:0007669"/>
    <property type="project" value="InterPro"/>
</dbReference>
<dbReference type="PRINTS" id="PR00387">
    <property type="entry name" value="PDIESTERASE1"/>
</dbReference>
<dbReference type="InterPro" id="IPR023088">
    <property type="entry name" value="PDEase"/>
</dbReference>
<dbReference type="Pfam" id="PF01590">
    <property type="entry name" value="GAF"/>
    <property type="match status" value="2"/>
</dbReference>
<feature type="binding site" evidence="7">
    <location>
        <position position="658"/>
    </location>
    <ligand>
        <name>Zn(2+)</name>
        <dbReference type="ChEBI" id="CHEBI:29105"/>
        <label>1</label>
    </ligand>
</feature>
<comment type="cofactor">
    <cofactor evidence="8">
        <name>a divalent metal cation</name>
        <dbReference type="ChEBI" id="CHEBI:60240"/>
    </cofactor>
    <text evidence="8">Binds 2 divalent metal cations per subunit. Site 1 may preferentially bind zinc ions, while site 2 has a preference for magnesium and/or manganese ions.</text>
</comment>
<reference evidence="10" key="1">
    <citation type="journal article" date="2023" name="G3 (Bethesda)">
        <title>Whole genome assemblies of Zophobas morio and Tenebrio molitor.</title>
        <authorList>
            <person name="Kaur S."/>
            <person name="Stinson S.A."/>
            <person name="diCenzo G.C."/>
        </authorList>
    </citation>
    <scope>NUCLEOTIDE SEQUENCE</scope>
    <source>
        <strain evidence="10">QUZm001</strain>
    </source>
</reference>
<dbReference type="PROSITE" id="PS00126">
    <property type="entry name" value="PDEASE_I_1"/>
    <property type="match status" value="1"/>
</dbReference>
<keyword evidence="11" id="KW-1185">Reference proteome</keyword>
<dbReference type="PANTHER" id="PTHR11347">
    <property type="entry name" value="CYCLIC NUCLEOTIDE PHOSPHODIESTERASE"/>
    <property type="match status" value="1"/>
</dbReference>
<keyword evidence="4 8" id="KW-0378">Hydrolase</keyword>
<dbReference type="GO" id="GO:0046872">
    <property type="term" value="F:metal ion binding"/>
    <property type="evidence" value="ECO:0007669"/>
    <property type="project" value="UniProtKB-KW"/>
</dbReference>
<dbReference type="InterPro" id="IPR002073">
    <property type="entry name" value="PDEase_catalytic_dom"/>
</dbReference>
<feature type="binding site" evidence="6">
    <location>
        <position position="658"/>
    </location>
    <ligand>
        <name>AMP</name>
        <dbReference type="ChEBI" id="CHEBI:456215"/>
    </ligand>
</feature>
<dbReference type="FunFam" id="3.30.450.40:FF:000138">
    <property type="entry name" value="Phosphodiesterase"/>
    <property type="match status" value="1"/>
</dbReference>
<dbReference type="Gene3D" id="1.10.1300.10">
    <property type="entry name" value="3'5'-cyclic nucleotide phosphodiesterase, catalytic domain"/>
    <property type="match status" value="1"/>
</dbReference>
<feature type="binding site" evidence="6">
    <location>
        <position position="710"/>
    </location>
    <ligand>
        <name>AMP</name>
        <dbReference type="ChEBI" id="CHEBI:456215"/>
    </ligand>
</feature>
<dbReference type="CDD" id="cd00077">
    <property type="entry name" value="HDc"/>
    <property type="match status" value="1"/>
</dbReference>
<feature type="binding site" evidence="7">
    <location>
        <position position="548"/>
    </location>
    <ligand>
        <name>Zn(2+)</name>
        <dbReference type="ChEBI" id="CHEBI:29105"/>
        <label>1</label>
    </ligand>
</feature>
<feature type="binding site" evidence="7">
    <location>
        <position position="549"/>
    </location>
    <ligand>
        <name>Zn(2+)</name>
        <dbReference type="ChEBI" id="CHEBI:29105"/>
        <label>2</label>
    </ligand>
</feature>
<dbReference type="InterPro" id="IPR023174">
    <property type="entry name" value="PDEase_CS"/>
</dbReference>
<evidence type="ECO:0000256" key="4">
    <source>
        <dbReference type="ARBA" id="ARBA00022801"/>
    </source>
</evidence>
<dbReference type="EMBL" id="JALNTZ010000001">
    <property type="protein sequence ID" value="KAJ3664976.1"/>
    <property type="molecule type" value="Genomic_DNA"/>
</dbReference>
<evidence type="ECO:0000256" key="1">
    <source>
        <dbReference type="ARBA" id="ARBA00007648"/>
    </source>
</evidence>
<feature type="binding site" evidence="7">
    <location>
        <position position="549"/>
    </location>
    <ligand>
        <name>Zn(2+)</name>
        <dbReference type="ChEBI" id="CHEBI:29105"/>
        <label>1</label>
    </ligand>
</feature>
<evidence type="ECO:0000259" key="9">
    <source>
        <dbReference type="PROSITE" id="PS51845"/>
    </source>
</evidence>
<dbReference type="SMART" id="SM00065">
    <property type="entry name" value="GAF"/>
    <property type="match status" value="2"/>
</dbReference>
<organism evidence="10 11">
    <name type="scientific">Zophobas morio</name>
    <dbReference type="NCBI Taxonomy" id="2755281"/>
    <lineage>
        <taxon>Eukaryota</taxon>
        <taxon>Metazoa</taxon>
        <taxon>Ecdysozoa</taxon>
        <taxon>Arthropoda</taxon>
        <taxon>Hexapoda</taxon>
        <taxon>Insecta</taxon>
        <taxon>Pterygota</taxon>
        <taxon>Neoptera</taxon>
        <taxon>Endopterygota</taxon>
        <taxon>Coleoptera</taxon>
        <taxon>Polyphaga</taxon>
        <taxon>Cucujiformia</taxon>
        <taxon>Tenebrionidae</taxon>
        <taxon>Zophobas</taxon>
    </lineage>
</organism>
<dbReference type="InterPro" id="IPR003607">
    <property type="entry name" value="HD/PDEase_dom"/>
</dbReference>
<dbReference type="AlphaFoldDB" id="A0AA38J2V9"/>
<accession>A0AA38J2V9</accession>
<protein>
    <recommendedName>
        <fullName evidence="8">Phosphodiesterase</fullName>
        <ecNumber evidence="8">3.1.4.-</ecNumber>
    </recommendedName>
</protein>
<dbReference type="Proteomes" id="UP001168821">
    <property type="component" value="Unassembled WGS sequence"/>
</dbReference>
<evidence type="ECO:0000256" key="5">
    <source>
        <dbReference type="PIRSR" id="PIRSR623088-1"/>
    </source>
</evidence>
<feature type="binding site" evidence="7">
    <location>
        <position position="514"/>
    </location>
    <ligand>
        <name>Zn(2+)</name>
        <dbReference type="ChEBI" id="CHEBI:29105"/>
        <label>1</label>
    </ligand>
</feature>
<keyword evidence="3 7" id="KW-0479">Metal-binding</keyword>
<name>A0AA38J2V9_9CUCU</name>
<proteinExistence type="inferred from homology"/>
<feature type="domain" description="PDEase" evidence="9">
    <location>
        <begin position="429"/>
        <end position="753"/>
    </location>
</feature>
<evidence type="ECO:0000256" key="7">
    <source>
        <dbReference type="PIRSR" id="PIRSR623088-3"/>
    </source>
</evidence>
<comment type="similarity">
    <text evidence="1 8">Belongs to the cyclic nucleotide phosphodiesterase family.</text>
</comment>
<evidence type="ECO:0000313" key="10">
    <source>
        <dbReference type="EMBL" id="KAJ3664976.1"/>
    </source>
</evidence>
<dbReference type="InterPro" id="IPR029016">
    <property type="entry name" value="GAF-like_dom_sf"/>
</dbReference>
<dbReference type="EC" id="3.1.4.-" evidence="8"/>
<dbReference type="Gene3D" id="3.30.450.40">
    <property type="match status" value="2"/>
</dbReference>
<sequence>MPKVLNKVPKAQSSHSNEEDIAANKKITTDIVITDKAIKRVIAPFVRIVRKDIKYKEVEEAKYFSLYLKKKPSVLIRDLSSFLSDTVDLVSLLHETSDVLQNVTKADGVTLYMMDPATNEIYQSKKIPSSDRFKIRWKIKQQSTVATYVAYKKDYVMVDDILEDERFPEGIGYQTHNVRAVLCMPVVTPDGECFAVIELFKLLNASPFTKDDLKITLIVTGWMGAAIHQNSKRLALQRQQELNDYLLDLIKCYIGESVVMEKLVSEILKFAKMTLNAERGMMFIIDKESGDDVVADLFDDSAEDEENTGYKKGQKVRFAKERGIAGLVARTGVTVNVKDAYKDARFSKEIDQKTGYITRSILCMPIMAVDGILGVVQMVNKRSGGGFTTTDESLFKTFCVYCSLALRYTKIQQKLNATGQLNNCFLTMLKLQLNPCVHDIAYCIHENLEVPIPFGFDQFNWYIKNEDHPKMPQFCFHMFLQIINSNEVDTVNTMEYILSIRKFYRRNPYHNFEHAFNVCHCMHLMIKRHRERFTHIEQRALLIAALSHDLDHGGFTNNFLEITNDDLAYLYDGSVLENHHFYVAMFLLNKYNIFHGFNRDQWSSLHDEIKWAILATDLQVYFSNKAKLQNVCDSPGGFKWTDRVHRQLLKALMMTMCDLSGSCKPFLVAKRVTDNLYAEFYRQGDLEKEMGLCPLSLMDRDQTHVIPEDQVNFMTIVLLPGLEILRKLLPNTEGLYIEAKLLTQTWQDIIDIRGKKVWRQDDSIVEKRYHY</sequence>
<dbReference type="InterPro" id="IPR003018">
    <property type="entry name" value="GAF"/>
</dbReference>
<keyword evidence="2" id="KW-0140">cGMP</keyword>
<gene>
    <name evidence="10" type="ORF">Zmor_000504</name>
</gene>
<dbReference type="GO" id="GO:0004114">
    <property type="term" value="F:3',5'-cyclic-nucleotide phosphodiesterase activity"/>
    <property type="evidence" value="ECO:0007669"/>
    <property type="project" value="InterPro"/>
</dbReference>
<feature type="binding site" evidence="6">
    <location>
        <position position="549"/>
    </location>
    <ligand>
        <name>AMP</name>
        <dbReference type="ChEBI" id="CHEBI:456215"/>
    </ligand>
</feature>
<evidence type="ECO:0000313" key="11">
    <source>
        <dbReference type="Proteomes" id="UP001168821"/>
    </source>
</evidence>
<dbReference type="SUPFAM" id="SSF55781">
    <property type="entry name" value="GAF domain-like"/>
    <property type="match status" value="2"/>
</dbReference>
<feature type="active site" description="Proton donor" evidence="5">
    <location>
        <position position="510"/>
    </location>
</feature>
<comment type="caution">
    <text evidence="10">The sequence shown here is derived from an EMBL/GenBank/DDBJ whole genome shotgun (WGS) entry which is preliminary data.</text>
</comment>
<dbReference type="Pfam" id="PF00233">
    <property type="entry name" value="PDEase_I"/>
    <property type="match status" value="1"/>
</dbReference>
<dbReference type="PROSITE" id="PS51845">
    <property type="entry name" value="PDEASE_I_2"/>
    <property type="match status" value="1"/>
</dbReference>
<evidence type="ECO:0000256" key="2">
    <source>
        <dbReference type="ARBA" id="ARBA00022535"/>
    </source>
</evidence>
<dbReference type="InterPro" id="IPR036971">
    <property type="entry name" value="PDEase_catalytic_dom_sf"/>
</dbReference>
<feature type="binding site" evidence="6">
    <location>
        <begin position="510"/>
        <end position="514"/>
    </location>
    <ligand>
        <name>AMP</name>
        <dbReference type="ChEBI" id="CHEBI:456215"/>
    </ligand>
</feature>
<evidence type="ECO:0000256" key="8">
    <source>
        <dbReference type="RuleBase" id="RU363067"/>
    </source>
</evidence>
<dbReference type="SMART" id="SM00471">
    <property type="entry name" value="HDc"/>
    <property type="match status" value="1"/>
</dbReference>
<evidence type="ECO:0000256" key="3">
    <source>
        <dbReference type="ARBA" id="ARBA00022723"/>
    </source>
</evidence>
<dbReference type="SUPFAM" id="SSF109604">
    <property type="entry name" value="HD-domain/PDEase-like"/>
    <property type="match status" value="1"/>
</dbReference>